<dbReference type="Gene3D" id="3.40.50.12580">
    <property type="match status" value="1"/>
</dbReference>
<sequence>MHYKFLIYISHSYSVPIGLPLEKEIIKRGYKVQWFSDIKEGHVALHSKENVLENIKDVIAYEPHIVLTATNEVPDFISGIKVQIFHGFLTYKRPEKKNGDAHFRIRGFFDLYCTQGPSTTTGFKRQQKQNPSFEVIETGWAKVDPLFPLEDVSTTSDLPTIFIASTFTPRLSLAYNAAVFNEIKKLSSTGQFKFMMVLHPKLPEDIKQKWHALNNEHFQYYDTTDLVPLFKKADIMFADTTSAIQEFLLQKKPVVTFNHTFNHNYLINISEASQIKESFKTALAKPQNLIKNIATFVAELHPYYDGKSSERIVDTTIEFLHKDKSYLKRKPLNLIRKYKIRKRLNYFTFKSYSKPYTKKRNL</sequence>
<keyword evidence="4" id="KW-1185">Reference proteome</keyword>
<accession>A0A8H2LJ82</accession>
<feature type="domain" description="UDP-N-acetylglucosamine 2-epimerase" evidence="2">
    <location>
        <begin position="177"/>
        <end position="315"/>
    </location>
</feature>
<dbReference type="Pfam" id="PF02350">
    <property type="entry name" value="Epimerase_2"/>
    <property type="match status" value="1"/>
</dbReference>
<dbReference type="AlphaFoldDB" id="A0A8H2LJ82"/>
<name>A0A8H2LJ82_9FLAO</name>
<comment type="caution">
    <text evidence="3">The sequence shown here is derived from an EMBL/GenBank/DDBJ whole genome shotgun (WGS) entry which is preliminary data.</text>
</comment>
<dbReference type="Proteomes" id="UP000323324">
    <property type="component" value="Unassembled WGS sequence"/>
</dbReference>
<dbReference type="EMBL" id="VSKM01000001">
    <property type="protein sequence ID" value="TYB80247.1"/>
    <property type="molecule type" value="Genomic_DNA"/>
</dbReference>
<evidence type="ECO:0000256" key="1">
    <source>
        <dbReference type="RuleBase" id="RU003513"/>
    </source>
</evidence>
<organism evidence="3 4">
    <name type="scientific">Bizionia saleffrena</name>
    <dbReference type="NCBI Taxonomy" id="291189"/>
    <lineage>
        <taxon>Bacteria</taxon>
        <taxon>Pseudomonadati</taxon>
        <taxon>Bacteroidota</taxon>
        <taxon>Flavobacteriia</taxon>
        <taxon>Flavobacteriales</taxon>
        <taxon>Flavobacteriaceae</taxon>
        <taxon>Bizionia</taxon>
    </lineage>
</organism>
<reference evidence="3 4" key="1">
    <citation type="submission" date="2019-08" db="EMBL/GenBank/DDBJ databases">
        <title>Genomes of Antarctic Bizionia species.</title>
        <authorList>
            <person name="Bowman J.P."/>
        </authorList>
    </citation>
    <scope>NUCLEOTIDE SEQUENCE [LARGE SCALE GENOMIC DNA]</scope>
    <source>
        <strain evidence="3 4">HFD</strain>
    </source>
</reference>
<dbReference type="SUPFAM" id="SSF53756">
    <property type="entry name" value="UDP-Glycosyltransferase/glycogen phosphorylase"/>
    <property type="match status" value="1"/>
</dbReference>
<evidence type="ECO:0000313" key="3">
    <source>
        <dbReference type="EMBL" id="TYB80247.1"/>
    </source>
</evidence>
<dbReference type="RefSeq" id="WP_148368138.1">
    <property type="nucleotide sequence ID" value="NZ_VSKM01000001.1"/>
</dbReference>
<gene>
    <name evidence="3" type="ORF">ES676_00840</name>
</gene>
<evidence type="ECO:0000259" key="2">
    <source>
        <dbReference type="Pfam" id="PF02350"/>
    </source>
</evidence>
<dbReference type="GO" id="GO:0016740">
    <property type="term" value="F:transferase activity"/>
    <property type="evidence" value="ECO:0007669"/>
    <property type="project" value="UniProtKB-KW"/>
</dbReference>
<dbReference type="InterPro" id="IPR043148">
    <property type="entry name" value="TagF_C"/>
</dbReference>
<protein>
    <submittedName>
        <fullName evidence="3">CDP-glycerol glycerophosphotransferase</fullName>
    </submittedName>
</protein>
<evidence type="ECO:0000313" key="4">
    <source>
        <dbReference type="Proteomes" id="UP000323324"/>
    </source>
</evidence>
<dbReference type="GO" id="GO:0016853">
    <property type="term" value="F:isomerase activity"/>
    <property type="evidence" value="ECO:0007669"/>
    <property type="project" value="UniProtKB-KW"/>
</dbReference>
<keyword evidence="1" id="KW-0413">Isomerase</keyword>
<keyword evidence="3" id="KW-0808">Transferase</keyword>
<dbReference type="InterPro" id="IPR003331">
    <property type="entry name" value="UDP_GlcNAc_Epimerase_2_dom"/>
</dbReference>
<proteinExistence type="inferred from homology"/>
<comment type="similarity">
    <text evidence="1">Belongs to the UDP-N-acetylglucosamine 2-epimerase family.</text>
</comment>